<evidence type="ECO:0000313" key="3">
    <source>
        <dbReference type="Proteomes" id="UP001239462"/>
    </source>
</evidence>
<keyword evidence="3" id="KW-1185">Reference proteome</keyword>
<protein>
    <submittedName>
        <fullName evidence="2">Uncharacterized protein</fullName>
    </submittedName>
</protein>
<gene>
    <name evidence="2" type="ORF">QTN89_12995</name>
</gene>
<organism evidence="2 3">
    <name type="scientific">Roseiconus lacunae</name>
    <dbReference type="NCBI Taxonomy" id="2605694"/>
    <lineage>
        <taxon>Bacteria</taxon>
        <taxon>Pseudomonadati</taxon>
        <taxon>Planctomycetota</taxon>
        <taxon>Planctomycetia</taxon>
        <taxon>Pirellulales</taxon>
        <taxon>Pirellulaceae</taxon>
        <taxon>Roseiconus</taxon>
    </lineage>
</organism>
<comment type="caution">
    <text evidence="2">The sequence shown here is derived from an EMBL/GenBank/DDBJ whole genome shotgun (WGS) entry which is preliminary data.</text>
</comment>
<evidence type="ECO:0000256" key="1">
    <source>
        <dbReference type="SAM" id="Phobius"/>
    </source>
</evidence>
<reference evidence="2 3" key="1">
    <citation type="submission" date="2023-06" db="EMBL/GenBank/DDBJ databases">
        <title>Roseiconus lacunae JC819 isolated from Gulf of Mannar region, Tamil Nadu.</title>
        <authorList>
            <person name="Pk S."/>
            <person name="Ch S."/>
            <person name="Ch V.R."/>
        </authorList>
    </citation>
    <scope>NUCLEOTIDE SEQUENCE [LARGE SCALE GENOMIC DNA]</scope>
    <source>
        <strain evidence="2 3">JC819</strain>
    </source>
</reference>
<name>A0ABT7PIP3_9BACT</name>
<dbReference type="EMBL" id="JASZZN010000008">
    <property type="protein sequence ID" value="MDM4016353.1"/>
    <property type="molecule type" value="Genomic_DNA"/>
</dbReference>
<feature type="transmembrane region" description="Helical" evidence="1">
    <location>
        <begin position="21"/>
        <end position="41"/>
    </location>
</feature>
<keyword evidence="1" id="KW-1133">Transmembrane helix</keyword>
<dbReference type="Proteomes" id="UP001239462">
    <property type="component" value="Unassembled WGS sequence"/>
</dbReference>
<dbReference type="RefSeq" id="WP_289163983.1">
    <property type="nucleotide sequence ID" value="NZ_JASZZN010000008.1"/>
</dbReference>
<sequence length="406" mass="45616">MDRVFNRSVDRQSRWTAGGFILGRVALILWGCLSGATVAFGQVATQSDWMSLESKRETASRKLDERELARRYPNGKSWAATKVLRLRGLAVNENWGIEGRTHVVYTNRYSGKTTVLDNRLGDITFEIEVLEASQQRIVSEKRLRVADFSDASPIFKIGLEQLLDVTRAAVPPADVAYKLLVTYGKVDPRYEKALTRLAEVSGFDVERLTQIDEARLVEDPAQYSGCTFEVVWSNGLGITKVRQTAGPVTVKLDDVRRWAQAADPLLDYYVMENVNRPVNDAWKVDAGNAGSMLVHGGGSSSGSIQLRYLRDAIYDGKTCRQLAIQNGDLALMLDHNAKKYDARVRGIQGRVFFGKDDYLILQANGTCDIKADVRSKNHLLFGTKWQRDVQTDFRYEAQRLNDQPAR</sequence>
<accession>A0ABT7PIP3</accession>
<keyword evidence="1" id="KW-0472">Membrane</keyword>
<evidence type="ECO:0000313" key="2">
    <source>
        <dbReference type="EMBL" id="MDM4016353.1"/>
    </source>
</evidence>
<keyword evidence="1" id="KW-0812">Transmembrane</keyword>
<proteinExistence type="predicted"/>